<evidence type="ECO:0000256" key="1">
    <source>
        <dbReference type="SAM" id="Phobius"/>
    </source>
</evidence>
<dbReference type="OrthoDB" id="2384193at2759"/>
<proteinExistence type="predicted"/>
<gene>
    <name evidence="2" type="ORF">EUX98_g5150</name>
</gene>
<feature type="transmembrane region" description="Helical" evidence="1">
    <location>
        <begin position="163"/>
        <end position="185"/>
    </location>
</feature>
<reference evidence="2 3" key="1">
    <citation type="submission" date="2019-02" db="EMBL/GenBank/DDBJ databases">
        <title>Genome sequencing of the rare red list fungi Antrodiella citrinella (Flaviporus citrinellus).</title>
        <authorList>
            <person name="Buettner E."/>
            <person name="Kellner H."/>
        </authorList>
    </citation>
    <scope>NUCLEOTIDE SEQUENCE [LARGE SCALE GENOMIC DNA]</scope>
    <source>
        <strain evidence="2 3">DSM 108506</strain>
    </source>
</reference>
<evidence type="ECO:0000313" key="3">
    <source>
        <dbReference type="Proteomes" id="UP000308730"/>
    </source>
</evidence>
<keyword evidence="3" id="KW-1185">Reference proteome</keyword>
<accession>A0A4S4MSG2</accession>
<protein>
    <submittedName>
        <fullName evidence="2">Uncharacterized protein</fullName>
    </submittedName>
</protein>
<feature type="transmembrane region" description="Helical" evidence="1">
    <location>
        <begin position="80"/>
        <end position="98"/>
    </location>
</feature>
<evidence type="ECO:0000313" key="2">
    <source>
        <dbReference type="EMBL" id="THH29039.1"/>
    </source>
</evidence>
<keyword evidence="1" id="KW-1133">Transmembrane helix</keyword>
<dbReference type="Proteomes" id="UP000308730">
    <property type="component" value="Unassembled WGS sequence"/>
</dbReference>
<feature type="transmembrane region" description="Helical" evidence="1">
    <location>
        <begin position="39"/>
        <end position="60"/>
    </location>
</feature>
<dbReference type="AlphaFoldDB" id="A0A4S4MSG2"/>
<comment type="caution">
    <text evidence="2">The sequence shown here is derived from an EMBL/GenBank/DDBJ whole genome shotgun (WGS) entry which is preliminary data.</text>
</comment>
<keyword evidence="1" id="KW-0472">Membrane</keyword>
<dbReference type="EMBL" id="SGPM01000143">
    <property type="protein sequence ID" value="THH29039.1"/>
    <property type="molecule type" value="Genomic_DNA"/>
</dbReference>
<feature type="transmembrane region" description="Helical" evidence="1">
    <location>
        <begin position="197"/>
        <end position="218"/>
    </location>
</feature>
<feature type="transmembrane region" description="Helical" evidence="1">
    <location>
        <begin position="110"/>
        <end position="130"/>
    </location>
</feature>
<sequence>MTVIKFKEGFIVTPEHQILPKPLHLYTPKDKSWILPLDFVFSAVWALELVTHLEELAFWLYLLHQNAHKAEWFSSWEYRLWYFGSVVAIVGLPLTTLITRRNLETCDAYIFLVGASGSTVTTICFLYVLWHFPAFIAHVKAEGADPTVVVRLATFYQLNLARIVFRFLFTIPLFILAMDGVISSPHIINHNVFSTDFLHMLGGIGCFVSTTITLLIFFPRSIVNEAGYRPKAPTIAASSPKTVNTESPNLVHSEYALQSYDGFGIASPEYVLDMQPEDVNIHYPYPHSLAKLSHHFGAFFATSILAWSNQIYDRPALLAYAGTDISHQESRTDRDDLISASNISQTASTNSKSCRSTALSCRAV</sequence>
<name>A0A4S4MSG2_9APHY</name>
<organism evidence="2 3">
    <name type="scientific">Antrodiella citrinella</name>
    <dbReference type="NCBI Taxonomy" id="2447956"/>
    <lineage>
        <taxon>Eukaryota</taxon>
        <taxon>Fungi</taxon>
        <taxon>Dikarya</taxon>
        <taxon>Basidiomycota</taxon>
        <taxon>Agaricomycotina</taxon>
        <taxon>Agaricomycetes</taxon>
        <taxon>Polyporales</taxon>
        <taxon>Steccherinaceae</taxon>
        <taxon>Antrodiella</taxon>
    </lineage>
</organism>
<keyword evidence="1" id="KW-0812">Transmembrane</keyword>